<dbReference type="Proteomes" id="UP000799437">
    <property type="component" value="Unassembled WGS sequence"/>
</dbReference>
<dbReference type="RefSeq" id="XP_033604766.1">
    <property type="nucleotide sequence ID" value="XM_033745225.1"/>
</dbReference>
<evidence type="ECO:0000313" key="1">
    <source>
        <dbReference type="EMBL" id="KAF2762315.1"/>
    </source>
</evidence>
<protein>
    <submittedName>
        <fullName evidence="1">Uncharacterized protein</fullName>
    </submittedName>
</protein>
<proteinExistence type="predicted"/>
<name>A0A6A6WJB8_9PEZI</name>
<dbReference type="EMBL" id="ML996566">
    <property type="protein sequence ID" value="KAF2762315.1"/>
    <property type="molecule type" value="Genomic_DNA"/>
</dbReference>
<keyword evidence="2" id="KW-1185">Reference proteome</keyword>
<accession>A0A6A6WJB8</accession>
<organism evidence="1 2">
    <name type="scientific">Pseudovirgaria hyperparasitica</name>
    <dbReference type="NCBI Taxonomy" id="470096"/>
    <lineage>
        <taxon>Eukaryota</taxon>
        <taxon>Fungi</taxon>
        <taxon>Dikarya</taxon>
        <taxon>Ascomycota</taxon>
        <taxon>Pezizomycotina</taxon>
        <taxon>Dothideomycetes</taxon>
        <taxon>Dothideomycetes incertae sedis</taxon>
        <taxon>Acrospermales</taxon>
        <taxon>Acrospermaceae</taxon>
        <taxon>Pseudovirgaria</taxon>
    </lineage>
</organism>
<dbReference type="AlphaFoldDB" id="A0A6A6WJB8"/>
<gene>
    <name evidence="1" type="ORF">EJ05DRAFT_483069</name>
</gene>
<sequence length="205" mass="22906">MSPSAVTMVRTNAHASTIERQNINIRQQECVNGQISFTTEHCGPLLGSRYSAAELSSNVYNEPESTVRLSVNHFFPLAYPDTTQPEISERVSSRAEVADQPRDLYKGVPLTGRGRIDTPRRALMCFLKSQEVDREIHDSKVGRHDLGHQTFGLDDSLPLPPPTPRFERLQTPDIPVLEPGLFCFCDAFKQSCSSCSKVLKNSEDK</sequence>
<evidence type="ECO:0000313" key="2">
    <source>
        <dbReference type="Proteomes" id="UP000799437"/>
    </source>
</evidence>
<dbReference type="GeneID" id="54486279"/>
<reference evidence="1" key="1">
    <citation type="journal article" date="2020" name="Stud. Mycol.">
        <title>101 Dothideomycetes genomes: a test case for predicting lifestyles and emergence of pathogens.</title>
        <authorList>
            <person name="Haridas S."/>
            <person name="Albert R."/>
            <person name="Binder M."/>
            <person name="Bloem J."/>
            <person name="Labutti K."/>
            <person name="Salamov A."/>
            <person name="Andreopoulos B."/>
            <person name="Baker S."/>
            <person name="Barry K."/>
            <person name="Bills G."/>
            <person name="Bluhm B."/>
            <person name="Cannon C."/>
            <person name="Castanera R."/>
            <person name="Culley D."/>
            <person name="Daum C."/>
            <person name="Ezra D."/>
            <person name="Gonzalez J."/>
            <person name="Henrissat B."/>
            <person name="Kuo A."/>
            <person name="Liang C."/>
            <person name="Lipzen A."/>
            <person name="Lutzoni F."/>
            <person name="Magnuson J."/>
            <person name="Mondo S."/>
            <person name="Nolan M."/>
            <person name="Ohm R."/>
            <person name="Pangilinan J."/>
            <person name="Park H.-J."/>
            <person name="Ramirez L."/>
            <person name="Alfaro M."/>
            <person name="Sun H."/>
            <person name="Tritt A."/>
            <person name="Yoshinaga Y."/>
            <person name="Zwiers L.-H."/>
            <person name="Turgeon B."/>
            <person name="Goodwin S."/>
            <person name="Spatafora J."/>
            <person name="Crous P."/>
            <person name="Grigoriev I."/>
        </authorList>
    </citation>
    <scope>NUCLEOTIDE SEQUENCE</scope>
    <source>
        <strain evidence="1">CBS 121739</strain>
    </source>
</reference>